<evidence type="ECO:0000256" key="2">
    <source>
        <dbReference type="PROSITE-ProRule" id="PRU00497"/>
    </source>
</evidence>
<dbReference type="PANTHER" id="PTHR12236:SF79">
    <property type="entry name" value="CUTICULAR PROTEIN 50CB-RELATED"/>
    <property type="match status" value="1"/>
</dbReference>
<dbReference type="EMBL" id="OU963866">
    <property type="protein sequence ID" value="CAH0772014.1"/>
    <property type="molecule type" value="Genomic_DNA"/>
</dbReference>
<evidence type="ECO:0000313" key="6">
    <source>
        <dbReference type="Proteomes" id="UP001152759"/>
    </source>
</evidence>
<name>A0A9P0C941_BEMTA</name>
<dbReference type="InterPro" id="IPR051217">
    <property type="entry name" value="Insect_Cuticle_Struc_Prot"/>
</dbReference>
<evidence type="ECO:0000256" key="1">
    <source>
        <dbReference type="ARBA" id="ARBA00022460"/>
    </source>
</evidence>
<feature type="region of interest" description="Disordered" evidence="3">
    <location>
        <begin position="315"/>
        <end position="334"/>
    </location>
</feature>
<evidence type="ECO:0000256" key="3">
    <source>
        <dbReference type="SAM" id="MobiDB-lite"/>
    </source>
</evidence>
<dbReference type="Proteomes" id="UP001152759">
    <property type="component" value="Chromosome 5"/>
</dbReference>
<evidence type="ECO:0000313" key="5">
    <source>
        <dbReference type="EMBL" id="CAH0772014.1"/>
    </source>
</evidence>
<dbReference type="AlphaFoldDB" id="A0A9P0C941"/>
<evidence type="ECO:0000256" key="4">
    <source>
        <dbReference type="SAM" id="SignalP"/>
    </source>
</evidence>
<organism evidence="5 6">
    <name type="scientific">Bemisia tabaci</name>
    <name type="common">Sweetpotato whitefly</name>
    <name type="synonym">Aleurodes tabaci</name>
    <dbReference type="NCBI Taxonomy" id="7038"/>
    <lineage>
        <taxon>Eukaryota</taxon>
        <taxon>Metazoa</taxon>
        <taxon>Ecdysozoa</taxon>
        <taxon>Arthropoda</taxon>
        <taxon>Hexapoda</taxon>
        <taxon>Insecta</taxon>
        <taxon>Pterygota</taxon>
        <taxon>Neoptera</taxon>
        <taxon>Paraneoptera</taxon>
        <taxon>Hemiptera</taxon>
        <taxon>Sternorrhyncha</taxon>
        <taxon>Aleyrodoidea</taxon>
        <taxon>Aleyrodidae</taxon>
        <taxon>Aleyrodinae</taxon>
        <taxon>Bemisia</taxon>
    </lineage>
</organism>
<feature type="signal peptide" evidence="4">
    <location>
        <begin position="1"/>
        <end position="20"/>
    </location>
</feature>
<reference evidence="5" key="1">
    <citation type="submission" date="2021-12" db="EMBL/GenBank/DDBJ databases">
        <authorList>
            <person name="King R."/>
        </authorList>
    </citation>
    <scope>NUCLEOTIDE SEQUENCE</scope>
</reference>
<dbReference type="PROSITE" id="PS51155">
    <property type="entry name" value="CHIT_BIND_RR_2"/>
    <property type="match status" value="1"/>
</dbReference>
<keyword evidence="1 2" id="KW-0193">Cuticle</keyword>
<sequence>MRHTQILLASLLALFASTFATFPTFTPPKVTYRKVGPDPYRPYRYGRSPTTIAPPRFNRSISDNSGWVPIFKPAESYVHQKTATYPAPRYQTHYVIYYPSVDPKQPSLYTPAAHSVDPKANSLYTSAYSVEHKPSLYTPAYSVEHKPSLYTPALTVDHSPALSVVTPAGKPVTTYGQDYKYGQEYKYDSESLKPYKYDPEALKGYQYDSEALKGYKVDAEALKGYKIDAEALKGYKVDAEALKGYKVDAEALKSYAEALKGYKVDGEALKGYAEALKGYKFDAEALKSYTAQVEALKSYASAQAEAAKGYTSNAISSDTSAESHGTPDSDPKLYPETKLYYYPQSVQPQVTTEDKGASYAQYAPQTEPVYYYTVAKPLSRPSTPIEEPAQEPAKQATPVPVFKKAVVQHYPVISAPQEEKKAKKAVTVLHSGESHGHSEGEDQHSGDEKYEFGYRVHDSHTGSEFGQMEQRHGSNSRGHYHVMLPDGRLQVVRYYTDHEGFHADVSYEGKAHHIG</sequence>
<keyword evidence="4" id="KW-0732">Signal</keyword>
<accession>A0A9P0C941</accession>
<feature type="compositionally biased region" description="Basic and acidic residues" evidence="3">
    <location>
        <begin position="325"/>
        <end position="334"/>
    </location>
</feature>
<evidence type="ECO:0008006" key="7">
    <source>
        <dbReference type="Google" id="ProtNLM"/>
    </source>
</evidence>
<keyword evidence="6" id="KW-1185">Reference proteome</keyword>
<dbReference type="GO" id="GO:0031012">
    <property type="term" value="C:extracellular matrix"/>
    <property type="evidence" value="ECO:0007669"/>
    <property type="project" value="TreeGrafter"/>
</dbReference>
<dbReference type="Pfam" id="PF00379">
    <property type="entry name" value="Chitin_bind_4"/>
    <property type="match status" value="1"/>
</dbReference>
<dbReference type="GO" id="GO:0005615">
    <property type="term" value="C:extracellular space"/>
    <property type="evidence" value="ECO:0007669"/>
    <property type="project" value="TreeGrafter"/>
</dbReference>
<proteinExistence type="predicted"/>
<gene>
    <name evidence="5" type="ORF">BEMITA_LOCUS8675</name>
</gene>
<dbReference type="PANTHER" id="PTHR12236">
    <property type="entry name" value="STRUCTURAL CONTITUENT OF CUTICLE"/>
    <property type="match status" value="1"/>
</dbReference>
<protein>
    <recommendedName>
        <fullName evidence="7">Cuticular protein</fullName>
    </recommendedName>
</protein>
<feature type="chain" id="PRO_5040252654" description="Cuticular protein" evidence="4">
    <location>
        <begin position="21"/>
        <end position="515"/>
    </location>
</feature>
<dbReference type="InterPro" id="IPR000618">
    <property type="entry name" value="Insect_cuticle"/>
</dbReference>
<dbReference type="GO" id="GO:0042302">
    <property type="term" value="F:structural constituent of cuticle"/>
    <property type="evidence" value="ECO:0007669"/>
    <property type="project" value="UniProtKB-UniRule"/>
</dbReference>